<keyword evidence="3" id="KW-0472">Membrane</keyword>
<evidence type="ECO:0000259" key="4">
    <source>
        <dbReference type="Pfam" id="PF07228"/>
    </source>
</evidence>
<dbReference type="Pfam" id="PF07228">
    <property type="entry name" value="SpoIIE"/>
    <property type="match status" value="1"/>
</dbReference>
<dbReference type="SMART" id="SM00028">
    <property type="entry name" value="TPR"/>
    <property type="match status" value="6"/>
</dbReference>
<keyword evidence="2" id="KW-0175">Coiled coil</keyword>
<gene>
    <name evidence="5" type="ORF">HHU12_00550</name>
</gene>
<dbReference type="InterPro" id="IPR011990">
    <property type="entry name" value="TPR-like_helical_dom_sf"/>
</dbReference>
<accession>A0A7X9RQ62</accession>
<comment type="caution">
    <text evidence="5">The sequence shown here is derived from an EMBL/GenBank/DDBJ whole genome shotgun (WGS) entry which is preliminary data.</text>
</comment>
<evidence type="ECO:0000313" key="5">
    <source>
        <dbReference type="EMBL" id="NME66438.1"/>
    </source>
</evidence>
<keyword evidence="6" id="KW-1185">Reference proteome</keyword>
<keyword evidence="3" id="KW-0812">Transmembrane</keyword>
<feature type="repeat" description="TPR" evidence="1">
    <location>
        <begin position="134"/>
        <end position="167"/>
    </location>
</feature>
<feature type="transmembrane region" description="Helical" evidence="3">
    <location>
        <begin position="413"/>
        <end position="433"/>
    </location>
</feature>
<dbReference type="PROSITE" id="PS50005">
    <property type="entry name" value="TPR"/>
    <property type="match status" value="2"/>
</dbReference>
<dbReference type="InterPro" id="IPR001932">
    <property type="entry name" value="PPM-type_phosphatase-like_dom"/>
</dbReference>
<dbReference type="EMBL" id="JABANE010000001">
    <property type="protein sequence ID" value="NME66438.1"/>
    <property type="molecule type" value="Genomic_DNA"/>
</dbReference>
<evidence type="ECO:0000313" key="6">
    <source>
        <dbReference type="Proteomes" id="UP000576082"/>
    </source>
</evidence>
<dbReference type="RefSeq" id="WP_169654191.1">
    <property type="nucleotide sequence ID" value="NZ_JABANE010000001.1"/>
</dbReference>
<dbReference type="Proteomes" id="UP000576082">
    <property type="component" value="Unassembled WGS sequence"/>
</dbReference>
<keyword evidence="3" id="KW-1133">Transmembrane helix</keyword>
<evidence type="ECO:0000256" key="2">
    <source>
        <dbReference type="SAM" id="Coils"/>
    </source>
</evidence>
<evidence type="ECO:0000256" key="1">
    <source>
        <dbReference type="PROSITE-ProRule" id="PRU00339"/>
    </source>
</evidence>
<feature type="domain" description="PPM-type phosphatase" evidence="4">
    <location>
        <begin position="508"/>
        <end position="705"/>
    </location>
</feature>
<name>A0A7X9RQ62_9BACT</name>
<dbReference type="PANTHER" id="PTHR10098">
    <property type="entry name" value="RAPSYN-RELATED"/>
    <property type="match status" value="1"/>
</dbReference>
<dbReference type="SUPFAM" id="SSF48452">
    <property type="entry name" value="TPR-like"/>
    <property type="match status" value="2"/>
</dbReference>
<dbReference type="Gene3D" id="3.60.40.10">
    <property type="entry name" value="PPM-type phosphatase domain"/>
    <property type="match status" value="1"/>
</dbReference>
<proteinExistence type="predicted"/>
<protein>
    <submittedName>
        <fullName evidence="5">Tetratricopeptide repeat protein</fullName>
    </submittedName>
</protein>
<dbReference type="Gene3D" id="1.25.40.10">
    <property type="entry name" value="Tetratricopeptide repeat domain"/>
    <property type="match status" value="3"/>
</dbReference>
<keyword evidence="1" id="KW-0802">TPR repeat</keyword>
<dbReference type="Pfam" id="PF13424">
    <property type="entry name" value="TPR_12"/>
    <property type="match status" value="2"/>
</dbReference>
<dbReference type="PANTHER" id="PTHR10098:SF108">
    <property type="entry name" value="TETRATRICOPEPTIDE REPEAT PROTEIN 28"/>
    <property type="match status" value="1"/>
</dbReference>
<sequence length="710" mass="82028">MEASKDQVVLSDSITVSQKKIELLYKERAFDSCIIQSDNLIKKYQRRLMYQPLAMVFHVKAKACRRLRKFDEGIIASKASMHWAKKTNQEDIFAILLLEVARNRKGLKQYGKAIETYQSAIDYSQKYGDFVSESIALNNMGAIYKIQGKFTKAIQLYIKDAELNNKLNRPKDLAIAYNNIGQIHLLTREHELAKSFFTRSKNLRLELNDEYGLALVSNNLGAVFHELKEYDKALDQFYVALATFEKYNSKYRIGEVYLNISDILLLQEKYADAIAFSKKGATFFQEVKAEGGINRALRIQGEAYLNLKNYATSLRVLRKALSYYESEEHFTAEKRNIYKLLVTVYAAQNNYQKAFEYQSKLQIIEINFTKEANKRDLAVIHEKYNNKDQLLKIDKLQKEKERKEEAIRHQKQLNFSFALVIVVLSAFGLYILINNKKLRKAHFKIRKQNNAINEIHNELTDSLQYASTIQESLNSIPEEIKNFIHDYFILLKPAQEVSGDVYNVSVVDHKIVISMMDFAGHGVPAALLATLGVKTLNQIIQSGITAPDRILTELDAIMTKIFDQNEDMVGIDMAVVTIDMKKRTLEYSGARRPLLYIEYGESHYIKGTKRSVCDSLSPFQYTFHKHIIPLTEDFRFYLYSDGFPDQFGGPKGKKFLEKNLRDLLIDNAEKDYALQKEIIQNKRDLWMNPDVMTENKPTDDTLVMGFHIKI</sequence>
<feature type="coiled-coil region" evidence="2">
    <location>
        <begin position="386"/>
        <end position="413"/>
    </location>
</feature>
<dbReference type="AlphaFoldDB" id="A0A7X9RQ62"/>
<dbReference type="InterPro" id="IPR036457">
    <property type="entry name" value="PPM-type-like_dom_sf"/>
</dbReference>
<organism evidence="5 6">
    <name type="scientific">Flammeovirga aprica JL-4</name>
    <dbReference type="NCBI Taxonomy" id="694437"/>
    <lineage>
        <taxon>Bacteria</taxon>
        <taxon>Pseudomonadati</taxon>
        <taxon>Bacteroidota</taxon>
        <taxon>Cytophagia</taxon>
        <taxon>Cytophagales</taxon>
        <taxon>Flammeovirgaceae</taxon>
        <taxon>Flammeovirga</taxon>
    </lineage>
</organism>
<dbReference type="InterPro" id="IPR019734">
    <property type="entry name" value="TPR_rpt"/>
</dbReference>
<feature type="repeat" description="TPR" evidence="1">
    <location>
        <begin position="214"/>
        <end position="247"/>
    </location>
</feature>
<evidence type="ECO:0000256" key="3">
    <source>
        <dbReference type="SAM" id="Phobius"/>
    </source>
</evidence>
<reference evidence="5 6" key="1">
    <citation type="submission" date="2020-04" db="EMBL/GenBank/DDBJ databases">
        <title>Flammeovirga sp. SR4, a novel species isolated from seawater.</title>
        <authorList>
            <person name="Wang X."/>
        </authorList>
    </citation>
    <scope>NUCLEOTIDE SEQUENCE [LARGE SCALE GENOMIC DNA]</scope>
    <source>
        <strain evidence="5 6">ATCC 23126</strain>
    </source>
</reference>